<dbReference type="CDD" id="cd03230">
    <property type="entry name" value="ABC_DR_subfamily_A"/>
    <property type="match status" value="1"/>
</dbReference>
<feature type="domain" description="ABC transporter" evidence="5">
    <location>
        <begin position="30"/>
        <end position="258"/>
    </location>
</feature>
<dbReference type="PANTHER" id="PTHR42711">
    <property type="entry name" value="ABC TRANSPORTER ATP-BINDING PROTEIN"/>
    <property type="match status" value="1"/>
</dbReference>
<evidence type="ECO:0000256" key="2">
    <source>
        <dbReference type="ARBA" id="ARBA00022741"/>
    </source>
</evidence>
<evidence type="ECO:0000313" key="7">
    <source>
        <dbReference type="Proteomes" id="UP000011508"/>
    </source>
</evidence>
<feature type="region of interest" description="Disordered" evidence="4">
    <location>
        <begin position="1"/>
        <end position="28"/>
    </location>
</feature>
<dbReference type="Gene3D" id="3.40.50.300">
    <property type="entry name" value="P-loop containing nucleotide triphosphate hydrolases"/>
    <property type="match status" value="1"/>
</dbReference>
<reference evidence="6 7" key="1">
    <citation type="journal article" date="2014" name="PLoS Genet.">
        <title>Phylogenetically driven sequencing of extremely halophilic archaea reveals strategies for static and dynamic osmo-response.</title>
        <authorList>
            <person name="Becker E.A."/>
            <person name="Seitzer P.M."/>
            <person name="Tritt A."/>
            <person name="Larsen D."/>
            <person name="Krusor M."/>
            <person name="Yao A.I."/>
            <person name="Wu D."/>
            <person name="Madern D."/>
            <person name="Eisen J.A."/>
            <person name="Darling A.E."/>
            <person name="Facciotti M.T."/>
        </authorList>
    </citation>
    <scope>NUCLEOTIDE SEQUENCE [LARGE SCALE GENOMIC DNA]</scope>
    <source>
        <strain evidence="6 7">ATCC BAA-897</strain>
    </source>
</reference>
<dbReference type="PATRIC" id="fig|662480.6.peg.810"/>
<keyword evidence="2" id="KW-0547">Nucleotide-binding</keyword>
<dbReference type="AlphaFoldDB" id="M0IIT9"/>
<feature type="compositionally biased region" description="Low complexity" evidence="4">
    <location>
        <begin position="1"/>
        <end position="16"/>
    </location>
</feature>
<sequence length="312" mass="33823">MTMPDAQTAADGAVADTTDDDTGRGGPPAVVVEDLHFTYPGNDEPTLRGLDFTITEGEVFGFLGPSGAGKSTAQKVLIGLLEDYDGRASVFGREVSEWGGAYYQRVGVSSESPNQYLKLTGRENLELFAALYDGETREPEDLLSMVGLLDAADQRVEAYSKGMRMRLNFVRALVHDPDLLFLDEPTSGLDPTNARNVRDIVRDLQANGTAVFLTTHDMTVADDLCDEVAFIVDGEISVVDAPAALKKRHGAPLVEVEYRSDGVLETAQFDLETIGTDTAFDRLLAATRVERIHSSEATLEDVFIAVTGRELV</sequence>
<dbReference type="Proteomes" id="UP000011508">
    <property type="component" value="Unassembled WGS sequence"/>
</dbReference>
<dbReference type="InterPro" id="IPR027417">
    <property type="entry name" value="P-loop_NTPase"/>
</dbReference>
<dbReference type="SUPFAM" id="SSF52540">
    <property type="entry name" value="P-loop containing nucleoside triphosphate hydrolases"/>
    <property type="match status" value="1"/>
</dbReference>
<organism evidence="6 7">
    <name type="scientific">Haloferax sulfurifontis ATCC BAA-897</name>
    <dbReference type="NCBI Taxonomy" id="662480"/>
    <lineage>
        <taxon>Archaea</taxon>
        <taxon>Methanobacteriati</taxon>
        <taxon>Methanobacteriota</taxon>
        <taxon>Stenosarchaea group</taxon>
        <taxon>Halobacteria</taxon>
        <taxon>Halobacteriales</taxon>
        <taxon>Haloferacaceae</taxon>
        <taxon>Haloferax</taxon>
    </lineage>
</organism>
<dbReference type="PROSITE" id="PS00211">
    <property type="entry name" value="ABC_TRANSPORTER_1"/>
    <property type="match status" value="1"/>
</dbReference>
<dbReference type="GO" id="GO:0005524">
    <property type="term" value="F:ATP binding"/>
    <property type="evidence" value="ECO:0007669"/>
    <property type="project" value="UniProtKB-KW"/>
</dbReference>
<comment type="caution">
    <text evidence="6">The sequence shown here is derived from an EMBL/GenBank/DDBJ whole genome shotgun (WGS) entry which is preliminary data.</text>
</comment>
<dbReference type="InterPro" id="IPR050763">
    <property type="entry name" value="ABC_transporter_ATP-binding"/>
</dbReference>
<proteinExistence type="predicted"/>
<dbReference type="PROSITE" id="PS50893">
    <property type="entry name" value="ABC_TRANSPORTER_2"/>
    <property type="match status" value="1"/>
</dbReference>
<keyword evidence="3" id="KW-0067">ATP-binding</keyword>
<evidence type="ECO:0000259" key="5">
    <source>
        <dbReference type="PROSITE" id="PS50893"/>
    </source>
</evidence>
<dbReference type="SMART" id="SM00382">
    <property type="entry name" value="AAA"/>
    <property type="match status" value="1"/>
</dbReference>
<dbReference type="InterPro" id="IPR017871">
    <property type="entry name" value="ABC_transporter-like_CS"/>
</dbReference>
<name>M0IIT9_9EURY</name>
<gene>
    <name evidence="6" type="ORF">C441_04169</name>
</gene>
<dbReference type="GO" id="GO:0016887">
    <property type="term" value="F:ATP hydrolysis activity"/>
    <property type="evidence" value="ECO:0007669"/>
    <property type="project" value="InterPro"/>
</dbReference>
<accession>M0IIT9</accession>
<dbReference type="PANTHER" id="PTHR42711:SF18">
    <property type="entry name" value="ABC TRANSPORTER, ATP-BINDING PROTEIN"/>
    <property type="match status" value="1"/>
</dbReference>
<dbReference type="InterPro" id="IPR003439">
    <property type="entry name" value="ABC_transporter-like_ATP-bd"/>
</dbReference>
<dbReference type="Pfam" id="PF00005">
    <property type="entry name" value="ABC_tran"/>
    <property type="match status" value="1"/>
</dbReference>
<keyword evidence="7" id="KW-1185">Reference proteome</keyword>
<dbReference type="InterPro" id="IPR003593">
    <property type="entry name" value="AAA+_ATPase"/>
</dbReference>
<keyword evidence="1" id="KW-0813">Transport</keyword>
<evidence type="ECO:0000313" key="6">
    <source>
        <dbReference type="EMBL" id="ELZ96706.1"/>
    </source>
</evidence>
<evidence type="ECO:0000256" key="3">
    <source>
        <dbReference type="ARBA" id="ARBA00022840"/>
    </source>
</evidence>
<dbReference type="RefSeq" id="WP_007273924.1">
    <property type="nucleotide sequence ID" value="NZ_AOLM01000006.1"/>
</dbReference>
<evidence type="ECO:0000256" key="1">
    <source>
        <dbReference type="ARBA" id="ARBA00022448"/>
    </source>
</evidence>
<dbReference type="EMBL" id="AOLM01000006">
    <property type="protein sequence ID" value="ELZ96706.1"/>
    <property type="molecule type" value="Genomic_DNA"/>
</dbReference>
<evidence type="ECO:0000256" key="4">
    <source>
        <dbReference type="SAM" id="MobiDB-lite"/>
    </source>
</evidence>
<protein>
    <submittedName>
        <fullName evidence="6">ABC transporter--like protein</fullName>
    </submittedName>
</protein>